<dbReference type="GO" id="GO:0071949">
    <property type="term" value="F:FAD binding"/>
    <property type="evidence" value="ECO:0007669"/>
    <property type="project" value="InterPro"/>
</dbReference>
<accession>A0A0W0X153</accession>
<evidence type="ECO:0000313" key="10">
    <source>
        <dbReference type="Proteomes" id="UP000054858"/>
    </source>
</evidence>
<feature type="domain" description="FAD-binding" evidence="8">
    <location>
        <begin position="6"/>
        <end position="313"/>
    </location>
</feature>
<comment type="cofactor">
    <cofactor evidence="1">
        <name>FAD</name>
        <dbReference type="ChEBI" id="CHEBI:57692"/>
    </cofactor>
</comment>
<dbReference type="RefSeq" id="WP_058388917.1">
    <property type="nucleotide sequence ID" value="NZ_LCUA01000003.1"/>
</dbReference>
<dbReference type="InterPro" id="IPR010971">
    <property type="entry name" value="UbiH/COQ6"/>
</dbReference>
<reference evidence="9 10" key="1">
    <citation type="submission" date="2015-11" db="EMBL/GenBank/DDBJ databases">
        <title>Genomic analysis of 38 Legionella species identifies large and diverse effector repertoires.</title>
        <authorList>
            <person name="Burstein D."/>
            <person name="Amaro F."/>
            <person name="Zusman T."/>
            <person name="Lifshitz Z."/>
            <person name="Cohen O."/>
            <person name="Gilbert J.A."/>
            <person name="Pupko T."/>
            <person name="Shuman H.A."/>
            <person name="Segal G."/>
        </authorList>
    </citation>
    <scope>NUCLEOTIDE SEQUENCE [LARGE SCALE GENOMIC DNA]</scope>
    <source>
        <strain evidence="9 10">Oak Ridge-10</strain>
    </source>
</reference>
<dbReference type="InterPro" id="IPR036188">
    <property type="entry name" value="FAD/NAD-bd_sf"/>
</dbReference>
<dbReference type="Gene3D" id="3.50.50.60">
    <property type="entry name" value="FAD/NAD(P)-binding domain"/>
    <property type="match status" value="2"/>
</dbReference>
<keyword evidence="7" id="KW-0503">Monooxygenase</keyword>
<organism evidence="9 10">
    <name type="scientific">Legionella oakridgensis</name>
    <dbReference type="NCBI Taxonomy" id="29423"/>
    <lineage>
        <taxon>Bacteria</taxon>
        <taxon>Pseudomonadati</taxon>
        <taxon>Pseudomonadota</taxon>
        <taxon>Gammaproteobacteria</taxon>
        <taxon>Legionellales</taxon>
        <taxon>Legionellaceae</taxon>
        <taxon>Legionella</taxon>
    </lineage>
</organism>
<dbReference type="UniPathway" id="UPA00232"/>
<dbReference type="InterPro" id="IPR002938">
    <property type="entry name" value="FAD-bd"/>
</dbReference>
<evidence type="ECO:0000259" key="8">
    <source>
        <dbReference type="Pfam" id="PF01494"/>
    </source>
</evidence>
<evidence type="ECO:0000256" key="3">
    <source>
        <dbReference type="ARBA" id="ARBA00005349"/>
    </source>
</evidence>
<evidence type="ECO:0000256" key="7">
    <source>
        <dbReference type="ARBA" id="ARBA00023033"/>
    </source>
</evidence>
<evidence type="ECO:0000256" key="5">
    <source>
        <dbReference type="ARBA" id="ARBA00022827"/>
    </source>
</evidence>
<comment type="similarity">
    <text evidence="3">Belongs to the UbiH/COQ6 family.</text>
</comment>
<keyword evidence="5" id="KW-0274">FAD</keyword>
<dbReference type="AlphaFoldDB" id="A0A0W0X153"/>
<dbReference type="PROSITE" id="PS01304">
    <property type="entry name" value="UBIH"/>
    <property type="match status" value="1"/>
</dbReference>
<evidence type="ECO:0000256" key="6">
    <source>
        <dbReference type="ARBA" id="ARBA00023002"/>
    </source>
</evidence>
<keyword evidence="4" id="KW-0285">Flavoprotein</keyword>
<dbReference type="EMBL" id="LNYP01000029">
    <property type="protein sequence ID" value="KTD38244.1"/>
    <property type="molecule type" value="Genomic_DNA"/>
</dbReference>
<dbReference type="Pfam" id="PF01494">
    <property type="entry name" value="FAD_binding_3"/>
    <property type="match status" value="1"/>
</dbReference>
<sequence length="398" mass="44012">MADRQVDILIIGGGLTGATLMLALANAGYQTLLVEARPFSDKAQVNFDARTLALSPASARILQMLNVWPELVNNATAIESIHVSEKQQFGSTKLHSDKKNPLGHVVEMQHIHSALHHLLDEQNIIAPAKLVTLDIKTGVATIQYSGQILTVQAQLIAAADGADSYVRQLCGLTAKIKDYHQHAVIANIGLARPHRQWAYERFTAMGPMALLPMAGLRASLVWSLPPQEAERLMAMTDVHFLKTLQEAFGYRLGRFVRVGERALYPLRQVIMTQQSLWPVVFVGNAAHTLHPVAGQGFNLGLRDVALLAQCIVQYGLNVDMVRQYQQLRRHDQKAITQFTDSLVELFACKLPGMGIMRGMGLIALDNHHLLKKLFARYTCGFAGVIPDLVCEIPLRTLR</sequence>
<comment type="pathway">
    <text evidence="2">Cofactor biosynthesis; ubiquinone biosynthesis.</text>
</comment>
<dbReference type="PANTHER" id="PTHR43876:SF8">
    <property type="entry name" value="2-OCTAPRENYL-6-METHOXYPHENOL HYDROXYLASE"/>
    <property type="match status" value="1"/>
</dbReference>
<dbReference type="EC" id="1.14.-.-" evidence="9"/>
<dbReference type="PANTHER" id="PTHR43876">
    <property type="entry name" value="UBIQUINONE BIOSYNTHESIS MONOOXYGENASE COQ6, MITOCHONDRIAL"/>
    <property type="match status" value="1"/>
</dbReference>
<dbReference type="SUPFAM" id="SSF51905">
    <property type="entry name" value="FAD/NAD(P)-binding domain"/>
    <property type="match status" value="1"/>
</dbReference>
<evidence type="ECO:0000256" key="1">
    <source>
        <dbReference type="ARBA" id="ARBA00001974"/>
    </source>
</evidence>
<comment type="caution">
    <text evidence="9">The sequence shown here is derived from an EMBL/GenBank/DDBJ whole genome shotgun (WGS) entry which is preliminary data.</text>
</comment>
<protein>
    <submittedName>
        <fullName evidence="9">2-octaprenyl-6-methoxyphenol hydroxylase</fullName>
        <ecNumber evidence="9">1.14.-.-</ecNumber>
    </submittedName>
</protein>
<proteinExistence type="inferred from homology"/>
<dbReference type="NCBIfam" id="TIGR01988">
    <property type="entry name" value="Ubi-OHases"/>
    <property type="match status" value="1"/>
</dbReference>
<evidence type="ECO:0000256" key="2">
    <source>
        <dbReference type="ARBA" id="ARBA00004749"/>
    </source>
</evidence>
<dbReference type="InterPro" id="IPR018168">
    <property type="entry name" value="Ubi_Hdrlase_CS"/>
</dbReference>
<keyword evidence="6 9" id="KW-0560">Oxidoreductase</keyword>
<gene>
    <name evidence="9" type="primary">ubiH_2</name>
    <name evidence="9" type="ORF">Loak_1920</name>
</gene>
<dbReference type="PATRIC" id="fig|29423.5.peg.2014"/>
<name>A0A0W0X153_9GAMM</name>
<dbReference type="InterPro" id="IPR051205">
    <property type="entry name" value="UbiH/COQ6_monooxygenase"/>
</dbReference>
<evidence type="ECO:0000256" key="4">
    <source>
        <dbReference type="ARBA" id="ARBA00022630"/>
    </source>
</evidence>
<evidence type="ECO:0000313" key="9">
    <source>
        <dbReference type="EMBL" id="KTD38244.1"/>
    </source>
</evidence>
<dbReference type="PRINTS" id="PR00420">
    <property type="entry name" value="RNGMNOXGNASE"/>
</dbReference>
<dbReference type="GO" id="GO:0008681">
    <property type="term" value="F:2-octaprenyl-6-methoxyphenol hydroxylase activity"/>
    <property type="evidence" value="ECO:0007669"/>
    <property type="project" value="TreeGrafter"/>
</dbReference>
<dbReference type="GO" id="GO:0006744">
    <property type="term" value="P:ubiquinone biosynthetic process"/>
    <property type="evidence" value="ECO:0007669"/>
    <property type="project" value="UniProtKB-UniPathway"/>
</dbReference>
<dbReference type="Proteomes" id="UP000054858">
    <property type="component" value="Unassembled WGS sequence"/>
</dbReference>